<evidence type="ECO:0000313" key="7">
    <source>
        <dbReference type="EMBL" id="ANE49135.1"/>
    </source>
</evidence>
<dbReference type="InterPro" id="IPR036388">
    <property type="entry name" value="WH-like_DNA-bd_sf"/>
</dbReference>
<dbReference type="PANTHER" id="PTHR43133:SF51">
    <property type="entry name" value="RNA POLYMERASE SIGMA FACTOR"/>
    <property type="match status" value="1"/>
</dbReference>
<sequence>MHTEQTDIEIISQVLQGQQQAYATLVERYQNYVFTIVLRFVKSREDAEEVAQDIFVKAYRSLADFKGNSKFSTWLYTVTTTTCITFLRKKRLDTHSLDNEKIFAVADNIDSGTSANQIEQKSRANMVNAAIQLLSPDDAQIITLFYKGEQTLEEIAQILGKEPNAVKVQLHRARTRLKEKMQKHFSAEVRDIYP</sequence>
<dbReference type="Gene3D" id="1.10.10.10">
    <property type="entry name" value="Winged helix-like DNA-binding domain superfamily/Winged helix DNA-binding domain"/>
    <property type="match status" value="1"/>
</dbReference>
<protein>
    <submittedName>
        <fullName evidence="7">RNA polymerase sigma factor</fullName>
    </submittedName>
</protein>
<dbReference type="Pfam" id="PF08281">
    <property type="entry name" value="Sigma70_r4_2"/>
    <property type="match status" value="1"/>
</dbReference>
<dbReference type="InterPro" id="IPR013325">
    <property type="entry name" value="RNA_pol_sigma_r2"/>
</dbReference>
<reference evidence="8" key="1">
    <citation type="submission" date="2015-01" db="EMBL/GenBank/DDBJ databases">
        <title>Flavisolibacter sp./LCS9/ whole genome sequencing.</title>
        <authorList>
            <person name="Kim M.K."/>
            <person name="Srinivasan S."/>
            <person name="Lee J.-J."/>
        </authorList>
    </citation>
    <scope>NUCLEOTIDE SEQUENCE [LARGE SCALE GENOMIC DNA]</scope>
    <source>
        <strain evidence="8">LCS9</strain>
    </source>
</reference>
<dbReference type="InterPro" id="IPR013324">
    <property type="entry name" value="RNA_pol_sigma_r3/r4-like"/>
</dbReference>
<evidence type="ECO:0000256" key="3">
    <source>
        <dbReference type="ARBA" id="ARBA00023082"/>
    </source>
</evidence>
<dbReference type="InterPro" id="IPR014284">
    <property type="entry name" value="RNA_pol_sigma-70_dom"/>
</dbReference>
<keyword evidence="3" id="KW-0731">Sigma factor</keyword>
<keyword evidence="4" id="KW-0804">Transcription</keyword>
<dbReference type="Gene3D" id="1.10.1740.10">
    <property type="match status" value="1"/>
</dbReference>
<accession>A0A172TQ02</accession>
<dbReference type="InterPro" id="IPR039425">
    <property type="entry name" value="RNA_pol_sigma-70-like"/>
</dbReference>
<evidence type="ECO:0000256" key="1">
    <source>
        <dbReference type="ARBA" id="ARBA00010641"/>
    </source>
</evidence>
<reference evidence="7 8" key="2">
    <citation type="journal article" date="2016" name="Int. J. Syst. Evol. Microbiol.">
        <title>Flavisolibacter tropicus sp. nov., isolated from tropical soil.</title>
        <authorList>
            <person name="Lee J.J."/>
            <person name="Kang M.S."/>
            <person name="Kim G.S."/>
            <person name="Lee C.S."/>
            <person name="Lim S."/>
            <person name="Lee J."/>
            <person name="Roh S.H."/>
            <person name="Kang H."/>
            <person name="Ha J.M."/>
            <person name="Bae S."/>
            <person name="Jung H.Y."/>
            <person name="Kim M.K."/>
        </authorList>
    </citation>
    <scope>NUCLEOTIDE SEQUENCE [LARGE SCALE GENOMIC DNA]</scope>
    <source>
        <strain evidence="7 8">LCS9</strain>
    </source>
</reference>
<evidence type="ECO:0000313" key="8">
    <source>
        <dbReference type="Proteomes" id="UP000077177"/>
    </source>
</evidence>
<dbReference type="RefSeq" id="WP_066401128.1">
    <property type="nucleotide sequence ID" value="NZ_CP011390.1"/>
</dbReference>
<name>A0A172TQ02_9BACT</name>
<evidence type="ECO:0000259" key="6">
    <source>
        <dbReference type="Pfam" id="PF08281"/>
    </source>
</evidence>
<dbReference type="SUPFAM" id="SSF88946">
    <property type="entry name" value="Sigma2 domain of RNA polymerase sigma factors"/>
    <property type="match status" value="1"/>
</dbReference>
<dbReference type="EMBL" id="CP011390">
    <property type="protein sequence ID" value="ANE49135.1"/>
    <property type="molecule type" value="Genomic_DNA"/>
</dbReference>
<evidence type="ECO:0000256" key="2">
    <source>
        <dbReference type="ARBA" id="ARBA00023015"/>
    </source>
</evidence>
<feature type="domain" description="RNA polymerase sigma factor 70 region 4 type 2" evidence="6">
    <location>
        <begin position="127"/>
        <end position="177"/>
    </location>
</feature>
<organism evidence="7 8">
    <name type="scientific">Flavisolibacter tropicus</name>
    <dbReference type="NCBI Taxonomy" id="1492898"/>
    <lineage>
        <taxon>Bacteria</taxon>
        <taxon>Pseudomonadati</taxon>
        <taxon>Bacteroidota</taxon>
        <taxon>Chitinophagia</taxon>
        <taxon>Chitinophagales</taxon>
        <taxon>Chitinophagaceae</taxon>
        <taxon>Flavisolibacter</taxon>
    </lineage>
</organism>
<dbReference type="Pfam" id="PF04542">
    <property type="entry name" value="Sigma70_r2"/>
    <property type="match status" value="1"/>
</dbReference>
<feature type="domain" description="RNA polymerase sigma-70 region 2" evidence="5">
    <location>
        <begin position="25"/>
        <end position="91"/>
    </location>
</feature>
<dbReference type="SUPFAM" id="SSF88659">
    <property type="entry name" value="Sigma3 and sigma4 domains of RNA polymerase sigma factors"/>
    <property type="match status" value="1"/>
</dbReference>
<gene>
    <name evidence="7" type="ORF">SY85_00080</name>
</gene>
<dbReference type="KEGG" id="fla:SY85_00080"/>
<dbReference type="GO" id="GO:0016987">
    <property type="term" value="F:sigma factor activity"/>
    <property type="evidence" value="ECO:0007669"/>
    <property type="project" value="UniProtKB-KW"/>
</dbReference>
<dbReference type="GO" id="GO:0003677">
    <property type="term" value="F:DNA binding"/>
    <property type="evidence" value="ECO:0007669"/>
    <property type="project" value="InterPro"/>
</dbReference>
<keyword evidence="2" id="KW-0805">Transcription regulation</keyword>
<evidence type="ECO:0000259" key="5">
    <source>
        <dbReference type="Pfam" id="PF04542"/>
    </source>
</evidence>
<dbReference type="Proteomes" id="UP000077177">
    <property type="component" value="Chromosome"/>
</dbReference>
<dbReference type="PANTHER" id="PTHR43133">
    <property type="entry name" value="RNA POLYMERASE ECF-TYPE SIGMA FACTO"/>
    <property type="match status" value="1"/>
</dbReference>
<dbReference type="AlphaFoldDB" id="A0A172TQ02"/>
<dbReference type="GO" id="GO:0006352">
    <property type="term" value="P:DNA-templated transcription initiation"/>
    <property type="evidence" value="ECO:0007669"/>
    <property type="project" value="InterPro"/>
</dbReference>
<dbReference type="CDD" id="cd06171">
    <property type="entry name" value="Sigma70_r4"/>
    <property type="match status" value="1"/>
</dbReference>
<dbReference type="NCBIfam" id="TIGR02937">
    <property type="entry name" value="sigma70-ECF"/>
    <property type="match status" value="1"/>
</dbReference>
<evidence type="ECO:0000256" key="4">
    <source>
        <dbReference type="ARBA" id="ARBA00023163"/>
    </source>
</evidence>
<dbReference type="InterPro" id="IPR013249">
    <property type="entry name" value="RNA_pol_sigma70_r4_t2"/>
</dbReference>
<comment type="similarity">
    <text evidence="1">Belongs to the sigma-70 factor family. ECF subfamily.</text>
</comment>
<dbReference type="STRING" id="1492898.SY85_00080"/>
<dbReference type="InterPro" id="IPR007627">
    <property type="entry name" value="RNA_pol_sigma70_r2"/>
</dbReference>
<proteinExistence type="inferred from homology"/>
<keyword evidence="8" id="KW-1185">Reference proteome</keyword>
<dbReference type="OrthoDB" id="9780326at2"/>